<comment type="caution">
    <text evidence="4">The sequence shown here is derived from an EMBL/GenBank/DDBJ whole genome shotgun (WGS) entry which is preliminary data.</text>
</comment>
<dbReference type="PANTHER" id="PTHR44169">
    <property type="entry name" value="NADPH-DEPENDENT 1-ACYLDIHYDROXYACETONE PHOSPHATE REDUCTASE"/>
    <property type="match status" value="1"/>
</dbReference>
<name>A0ABP8WZD7_9PSEU</name>
<dbReference type="PROSITE" id="PS00061">
    <property type="entry name" value="ADH_SHORT"/>
    <property type="match status" value="1"/>
</dbReference>
<evidence type="ECO:0000256" key="1">
    <source>
        <dbReference type="ARBA" id="ARBA00006484"/>
    </source>
</evidence>
<accession>A0ABP8WZD7</accession>
<dbReference type="EMBL" id="BAABIC010000013">
    <property type="protein sequence ID" value="GAA4698089.1"/>
    <property type="molecule type" value="Genomic_DNA"/>
</dbReference>
<dbReference type="PANTHER" id="PTHR44169:SF6">
    <property type="entry name" value="NADPH-DEPENDENT 1-ACYLDIHYDROXYACETONE PHOSPHATE REDUCTASE"/>
    <property type="match status" value="1"/>
</dbReference>
<proteinExistence type="inferred from homology"/>
<dbReference type="Proteomes" id="UP001500325">
    <property type="component" value="Unassembled WGS sequence"/>
</dbReference>
<sequence length="232" mass="23597">MDISGSVALVTGANRGLGAVLAAQLLERGAKTVYAAARDPRTVTDERLVPVALDVTDPESVRRAAEACGDVTLVVNNAGRAGAGSLLTADLDEVRAELETNFVGPLHVIRAFAPVLARNGGGAVVDVLSVLSWLAAPLHGSYAATKAAAWSLTNSVRAELRAQGTQVVGVHVGYMDTDMTAGLDVPKIPPAGVAAQILDAVAAGEDEVLADELSRGVKQLLGGPPAALAGPR</sequence>
<evidence type="ECO:0000256" key="2">
    <source>
        <dbReference type="ARBA" id="ARBA00023002"/>
    </source>
</evidence>
<evidence type="ECO:0000256" key="3">
    <source>
        <dbReference type="RuleBase" id="RU000363"/>
    </source>
</evidence>
<protein>
    <submittedName>
        <fullName evidence="4">SDR family oxidoreductase</fullName>
    </submittedName>
</protein>
<organism evidence="4 5">
    <name type="scientific">Pseudonocardia yuanmonensis</name>
    <dbReference type="NCBI Taxonomy" id="1095914"/>
    <lineage>
        <taxon>Bacteria</taxon>
        <taxon>Bacillati</taxon>
        <taxon>Actinomycetota</taxon>
        <taxon>Actinomycetes</taxon>
        <taxon>Pseudonocardiales</taxon>
        <taxon>Pseudonocardiaceae</taxon>
        <taxon>Pseudonocardia</taxon>
    </lineage>
</organism>
<gene>
    <name evidence="4" type="ORF">GCM10023215_40610</name>
</gene>
<dbReference type="InterPro" id="IPR020904">
    <property type="entry name" value="Sc_DH/Rdtase_CS"/>
</dbReference>
<dbReference type="SUPFAM" id="SSF51735">
    <property type="entry name" value="NAD(P)-binding Rossmann-fold domains"/>
    <property type="match status" value="1"/>
</dbReference>
<dbReference type="PRINTS" id="PR00081">
    <property type="entry name" value="GDHRDH"/>
</dbReference>
<comment type="similarity">
    <text evidence="1 3">Belongs to the short-chain dehydrogenases/reductases (SDR) family.</text>
</comment>
<dbReference type="InterPro" id="IPR036291">
    <property type="entry name" value="NAD(P)-bd_dom_sf"/>
</dbReference>
<dbReference type="NCBIfam" id="NF006119">
    <property type="entry name" value="PRK08264.1-5"/>
    <property type="match status" value="1"/>
</dbReference>
<evidence type="ECO:0000313" key="4">
    <source>
        <dbReference type="EMBL" id="GAA4698089.1"/>
    </source>
</evidence>
<dbReference type="InterPro" id="IPR002347">
    <property type="entry name" value="SDR_fam"/>
</dbReference>
<keyword evidence="2" id="KW-0560">Oxidoreductase</keyword>
<dbReference type="Gene3D" id="3.40.50.720">
    <property type="entry name" value="NAD(P)-binding Rossmann-like Domain"/>
    <property type="match status" value="1"/>
</dbReference>
<reference evidence="5" key="1">
    <citation type="journal article" date="2019" name="Int. J. Syst. Evol. Microbiol.">
        <title>The Global Catalogue of Microorganisms (GCM) 10K type strain sequencing project: providing services to taxonomists for standard genome sequencing and annotation.</title>
        <authorList>
            <consortium name="The Broad Institute Genomics Platform"/>
            <consortium name="The Broad Institute Genome Sequencing Center for Infectious Disease"/>
            <person name="Wu L."/>
            <person name="Ma J."/>
        </authorList>
    </citation>
    <scope>NUCLEOTIDE SEQUENCE [LARGE SCALE GENOMIC DNA]</scope>
    <source>
        <strain evidence="5">JCM 18055</strain>
    </source>
</reference>
<dbReference type="PRINTS" id="PR00080">
    <property type="entry name" value="SDRFAMILY"/>
</dbReference>
<dbReference type="Pfam" id="PF00106">
    <property type="entry name" value="adh_short"/>
    <property type="match status" value="1"/>
</dbReference>
<keyword evidence="5" id="KW-1185">Reference proteome</keyword>
<dbReference type="RefSeq" id="WP_345382201.1">
    <property type="nucleotide sequence ID" value="NZ_BAABIC010000013.1"/>
</dbReference>
<evidence type="ECO:0000313" key="5">
    <source>
        <dbReference type="Proteomes" id="UP001500325"/>
    </source>
</evidence>